<keyword evidence="3" id="KW-1185">Reference proteome</keyword>
<protein>
    <submittedName>
        <fullName evidence="2">Uncharacterized protein</fullName>
    </submittedName>
</protein>
<feature type="compositionally biased region" description="Basic and acidic residues" evidence="1">
    <location>
        <begin position="424"/>
        <end position="437"/>
    </location>
</feature>
<dbReference type="AlphaFoldDB" id="A0A1I2X0I5"/>
<reference evidence="3" key="1">
    <citation type="submission" date="2016-10" db="EMBL/GenBank/DDBJ databases">
        <authorList>
            <person name="Varghese N."/>
            <person name="Submissions S."/>
        </authorList>
    </citation>
    <scope>NUCLEOTIDE SEQUENCE [LARGE SCALE GENOMIC DNA]</scope>
    <source>
        <strain evidence="3">CGMCC 1.7739</strain>
    </source>
</reference>
<evidence type="ECO:0000313" key="2">
    <source>
        <dbReference type="EMBL" id="SFH07074.1"/>
    </source>
</evidence>
<feature type="compositionally biased region" description="Acidic residues" evidence="1">
    <location>
        <begin position="398"/>
        <end position="423"/>
    </location>
</feature>
<feature type="compositionally biased region" description="Basic and acidic residues" evidence="1">
    <location>
        <begin position="360"/>
        <end position="397"/>
    </location>
</feature>
<gene>
    <name evidence="2" type="ORF">SAMN04488063_0088</name>
</gene>
<feature type="region of interest" description="Disordered" evidence="1">
    <location>
        <begin position="322"/>
        <end position="437"/>
    </location>
</feature>
<evidence type="ECO:0000256" key="1">
    <source>
        <dbReference type="SAM" id="MobiDB-lite"/>
    </source>
</evidence>
<accession>A0A1I2X0I5</accession>
<dbReference type="EMBL" id="FOOQ01000012">
    <property type="protein sequence ID" value="SFH07074.1"/>
    <property type="molecule type" value="Genomic_DNA"/>
</dbReference>
<evidence type="ECO:0000313" key="3">
    <source>
        <dbReference type="Proteomes" id="UP000198876"/>
    </source>
</evidence>
<name>A0A1I2X0I5_9EURY</name>
<dbReference type="Proteomes" id="UP000198876">
    <property type="component" value="Unassembled WGS sequence"/>
</dbReference>
<organism evidence="2 3">
    <name type="scientific">Halopelagius inordinatus</name>
    <dbReference type="NCBI Taxonomy" id="553467"/>
    <lineage>
        <taxon>Archaea</taxon>
        <taxon>Methanobacteriati</taxon>
        <taxon>Methanobacteriota</taxon>
        <taxon>Stenosarchaea group</taxon>
        <taxon>Halobacteria</taxon>
        <taxon>Halobacteriales</taxon>
        <taxon>Haloferacaceae</taxon>
    </lineage>
</organism>
<sequence length="437" mass="45314">MAYQLEWLTVMRHTKSLVALLALALVAAAVAPAAVSAAPTAQTTVEQNPETGSAVVTVLQNDTAVENATVDVAADGNYSGTGTYRTDADGAVELPEPAATVDVNLTVTVDGSSSTTTEELVPREESLDALVEQADDGTATVTVTQYGTAVENATVAVAADGNYSGTGNYTADADGRVELVAPDETQNVTVTATYDDLTAESTTELATTEAELRVGVTQQSGGVEIDVTRNGTGVANATVDVAADGNYSGTGTYRTDDGGDVDLPTPAENVTVTVTASSEGDEATATETLTTEFVEEQKNFGQSVTLFIESLRGAGFNGPPGQIISDFVTNNNPGNADDAKEDAPGQAKKGSGDANETDESEKRGPPEKAEKKGDDEKNEERKNDERDEKGKEDKQNGESDDDSDDDSDSEDDSDESDSEDDSDDGKQGPPDHAKGGK</sequence>
<proteinExistence type="predicted"/>